<dbReference type="PANTHER" id="PTHR10794:SF63">
    <property type="entry name" value="ALPHA_BETA HYDROLASE 1, ISOFORM A"/>
    <property type="match status" value="1"/>
</dbReference>
<dbReference type="OrthoDB" id="1740284at2759"/>
<sequence length="98" mass="10746">MVTVRLPLLCISALDDPIVGRDALPDAICRTNTHIILCKTKYGGRLGFLQGKSGNQMWPSNVVAQYCSVGHDDQAATFKRSVYACTRNLSSMEPRDST</sequence>
<dbReference type="GO" id="GO:0034338">
    <property type="term" value="F:short-chain carboxylesterase activity"/>
    <property type="evidence" value="ECO:0007669"/>
    <property type="project" value="TreeGrafter"/>
</dbReference>
<proteinExistence type="predicted"/>
<gene>
    <name evidence="2" type="primary">Aste57867_1884</name>
    <name evidence="1" type="ORF">As57867_001882</name>
    <name evidence="2" type="ORF">ASTE57867_1884</name>
</gene>
<keyword evidence="3" id="KW-1185">Reference proteome</keyword>
<evidence type="ECO:0000313" key="1">
    <source>
        <dbReference type="EMBL" id="KAF0718121.1"/>
    </source>
</evidence>
<evidence type="ECO:0000313" key="3">
    <source>
        <dbReference type="Proteomes" id="UP000332933"/>
    </source>
</evidence>
<dbReference type="EMBL" id="CAADRA010000178">
    <property type="protein sequence ID" value="VFT79091.1"/>
    <property type="molecule type" value="Genomic_DNA"/>
</dbReference>
<evidence type="ECO:0000313" key="2">
    <source>
        <dbReference type="EMBL" id="VFT79091.1"/>
    </source>
</evidence>
<dbReference type="GO" id="GO:0047372">
    <property type="term" value="F:monoacylglycerol lipase activity"/>
    <property type="evidence" value="ECO:0007669"/>
    <property type="project" value="TreeGrafter"/>
</dbReference>
<dbReference type="EMBL" id="VJMH01000178">
    <property type="protein sequence ID" value="KAF0718121.1"/>
    <property type="molecule type" value="Genomic_DNA"/>
</dbReference>
<accession>A0A485KBE8</accession>
<dbReference type="InterPro" id="IPR050960">
    <property type="entry name" value="AB_hydrolase_4_sf"/>
</dbReference>
<protein>
    <submittedName>
        <fullName evidence="2">Aste57867_1884 protein</fullName>
    </submittedName>
</protein>
<name>A0A485KBE8_9STRA</name>
<reference evidence="2 3" key="1">
    <citation type="submission" date="2019-03" db="EMBL/GenBank/DDBJ databases">
        <authorList>
            <person name="Gaulin E."/>
            <person name="Dumas B."/>
        </authorList>
    </citation>
    <scope>NUCLEOTIDE SEQUENCE [LARGE SCALE GENOMIC DNA]</scope>
    <source>
        <strain evidence="2">CBS 568.67</strain>
    </source>
</reference>
<dbReference type="AlphaFoldDB" id="A0A485KBE8"/>
<dbReference type="Proteomes" id="UP000332933">
    <property type="component" value="Unassembled WGS sequence"/>
</dbReference>
<reference evidence="1" key="2">
    <citation type="submission" date="2019-06" db="EMBL/GenBank/DDBJ databases">
        <title>Genomics analysis of Aphanomyces spp. identifies a new class of oomycete effector associated with host adaptation.</title>
        <authorList>
            <person name="Gaulin E."/>
        </authorList>
    </citation>
    <scope>NUCLEOTIDE SEQUENCE</scope>
    <source>
        <strain evidence="1">CBS 578.67</strain>
    </source>
</reference>
<dbReference type="PANTHER" id="PTHR10794">
    <property type="entry name" value="ABHYDROLASE DOMAIN-CONTAINING PROTEIN"/>
    <property type="match status" value="1"/>
</dbReference>
<organism evidence="2 3">
    <name type="scientific">Aphanomyces stellatus</name>
    <dbReference type="NCBI Taxonomy" id="120398"/>
    <lineage>
        <taxon>Eukaryota</taxon>
        <taxon>Sar</taxon>
        <taxon>Stramenopiles</taxon>
        <taxon>Oomycota</taxon>
        <taxon>Saprolegniomycetes</taxon>
        <taxon>Saprolegniales</taxon>
        <taxon>Verrucalvaceae</taxon>
        <taxon>Aphanomyces</taxon>
    </lineage>
</organism>